<dbReference type="AlphaFoldDB" id="A0A0K2ZK03"/>
<proteinExistence type="predicted"/>
<dbReference type="Proteomes" id="UP000041247">
    <property type="component" value="Unassembled WGS sequence"/>
</dbReference>
<evidence type="ECO:0000313" key="2">
    <source>
        <dbReference type="Proteomes" id="UP000041247"/>
    </source>
</evidence>
<name>A0A0K2ZK03_9XANT</name>
<sequence length="55" mass="6343">MDARHKEIERMTTQEASQRPGQKLVFRAFITLKNGKRLYAAAIGKKAFPIWVPDK</sequence>
<accession>A0A0K2ZK03</accession>
<organism evidence="1 2">
    <name type="scientific">Xanthomonas graminis pv. poae</name>
    <dbReference type="NCBI Taxonomy" id="227946"/>
    <lineage>
        <taxon>Bacteria</taxon>
        <taxon>Pseudomonadati</taxon>
        <taxon>Pseudomonadota</taxon>
        <taxon>Gammaproteobacteria</taxon>
        <taxon>Lysobacterales</taxon>
        <taxon>Lysobacteraceae</taxon>
        <taxon>Xanthomonas</taxon>
        <taxon>Xanthomonas translucens group</taxon>
        <taxon>Xanthomonas graminis</taxon>
    </lineage>
</organism>
<dbReference type="RefSeq" id="WP_170874209.1">
    <property type="nucleotide sequence ID" value="NZ_CP076250.1"/>
</dbReference>
<reference evidence="1 2" key="1">
    <citation type="submission" date="2015-07" db="EMBL/GenBank/DDBJ databases">
        <authorList>
            <person name="Noorani M."/>
        </authorList>
    </citation>
    <scope>NUCLEOTIDE SEQUENCE [LARGE SCALE GENOMIC DNA]</scope>
    <source>
        <strain evidence="1">LMG728</strain>
    </source>
</reference>
<protein>
    <submittedName>
        <fullName evidence="1">Uncharacterized protein</fullName>
    </submittedName>
</protein>
<gene>
    <name evidence="1" type="ORF">XTPLMG728_1104</name>
</gene>
<dbReference type="EMBL" id="CXOK01000027">
    <property type="protein sequence ID" value="CTP86086.1"/>
    <property type="molecule type" value="Genomic_DNA"/>
</dbReference>
<evidence type="ECO:0000313" key="1">
    <source>
        <dbReference type="EMBL" id="CTP86086.1"/>
    </source>
</evidence>